<dbReference type="PROSITE" id="PS50830">
    <property type="entry name" value="TNASE_3"/>
    <property type="match status" value="1"/>
</dbReference>
<dbReference type="Gene3D" id="2.40.50.90">
    <property type="match status" value="1"/>
</dbReference>
<evidence type="ECO:0000259" key="2">
    <source>
        <dbReference type="PROSITE" id="PS50830"/>
    </source>
</evidence>
<keyword evidence="5" id="KW-1185">Reference proteome</keyword>
<dbReference type="InterPro" id="IPR001322">
    <property type="entry name" value="Lamin_tail_dom"/>
</dbReference>
<reference evidence="4 5" key="1">
    <citation type="journal article" date="2019" name="Int. J. Syst. Evol. Microbiol.">
        <title>The Global Catalogue of Microorganisms (GCM) 10K type strain sequencing project: providing services to taxonomists for standard genome sequencing and annotation.</title>
        <authorList>
            <consortium name="The Broad Institute Genomics Platform"/>
            <consortium name="The Broad Institute Genome Sequencing Center for Infectious Disease"/>
            <person name="Wu L."/>
            <person name="Ma J."/>
        </authorList>
    </citation>
    <scope>NUCLEOTIDE SEQUENCE [LARGE SCALE GENOMIC DNA]</scope>
    <source>
        <strain evidence="4 5">DT72</strain>
    </source>
</reference>
<dbReference type="Gene3D" id="2.60.40.1260">
    <property type="entry name" value="Lamin Tail domain"/>
    <property type="match status" value="2"/>
</dbReference>
<dbReference type="SUPFAM" id="SSF52317">
    <property type="entry name" value="Class I glutamine amidotransferase-like"/>
    <property type="match status" value="1"/>
</dbReference>
<evidence type="ECO:0000313" key="4">
    <source>
        <dbReference type="EMBL" id="MFC7079684.1"/>
    </source>
</evidence>
<dbReference type="InterPro" id="IPR036415">
    <property type="entry name" value="Lamin_tail_dom_sf"/>
</dbReference>
<organism evidence="4 5">
    <name type="scientific">Halorussus caseinilyticus</name>
    <dbReference type="NCBI Taxonomy" id="3034025"/>
    <lineage>
        <taxon>Archaea</taxon>
        <taxon>Methanobacteriati</taxon>
        <taxon>Methanobacteriota</taxon>
        <taxon>Stenosarchaea group</taxon>
        <taxon>Halobacteria</taxon>
        <taxon>Halobacteriales</taxon>
        <taxon>Haladaptataceae</taxon>
        <taxon>Halorussus</taxon>
    </lineage>
</organism>
<dbReference type="InterPro" id="IPR035437">
    <property type="entry name" value="SNase_OB-fold_sf"/>
</dbReference>
<feature type="domain" description="LTD" evidence="3">
    <location>
        <begin position="481"/>
        <end position="654"/>
    </location>
</feature>
<dbReference type="RefSeq" id="WP_382209159.1">
    <property type="nucleotide sequence ID" value="NZ_JBHSZH010000005.1"/>
</dbReference>
<dbReference type="PROSITE" id="PS51841">
    <property type="entry name" value="LTD"/>
    <property type="match status" value="1"/>
</dbReference>
<evidence type="ECO:0000259" key="3">
    <source>
        <dbReference type="PROSITE" id="PS51841"/>
    </source>
</evidence>
<protein>
    <submittedName>
        <fullName evidence="4">Lamin tail domain-containing protein</fullName>
    </submittedName>
</protein>
<dbReference type="AlphaFoldDB" id="A0ABD5WGP1"/>
<dbReference type="SUPFAM" id="SSF74853">
    <property type="entry name" value="Lamin A/C globular tail domain"/>
    <property type="match status" value="2"/>
</dbReference>
<dbReference type="Pfam" id="PF00932">
    <property type="entry name" value="LTD"/>
    <property type="match status" value="2"/>
</dbReference>
<dbReference type="SMART" id="SM00318">
    <property type="entry name" value="SNc"/>
    <property type="match status" value="1"/>
</dbReference>
<accession>A0ABD5WGP1</accession>
<dbReference type="InterPro" id="IPR016071">
    <property type="entry name" value="Staphylococal_nuclease_OB-fold"/>
</dbReference>
<feature type="region of interest" description="Disordered" evidence="1">
    <location>
        <begin position="226"/>
        <end position="245"/>
    </location>
</feature>
<evidence type="ECO:0000313" key="5">
    <source>
        <dbReference type="Proteomes" id="UP001596407"/>
    </source>
</evidence>
<name>A0ABD5WGP1_9EURY</name>
<sequence>MSNGGWLFLHDQSDYGNYDQTANLNDIAGYLELAFRFNDDQVTDDFRNAGEPYQPVTTQFNTAFDYFGDRDGLGLDPNKTYTVPVKEVIDGDTVKVTFDDGTTENIRILGTDTPEKEVNDQYERIQEWEGIESNTYLESKAADATDFGKSELGGKTVDLVFDDNEPVRDAFGRVLGYLYYDKSGDGTRNANYNHQLVKQGHARVYDSSFSKHSAFIDSEETARANGTQVWAESDPANSSEIRDNPVDDLFFPKTASVRTATGGVSDSRVPVYAETTATQNLDGGYSYGGDIPLVAVDESANVAVVGGPFIDEGYEKNEGYSTDTSSYGNYPFLTNLVDYLADTSGDVLIDGGHGQFGADYGLSAEDAAYYMRYLEGQDIAFEGINDFTSANLDGARAVVVTTPPESFTQTEIDNLNTFVSNGGAVVLMGSGKTTPEARGNINSLASGLGTDLRVNADQVTDDTNSVATSSEVPETTAFDSSFPLFDAYTPGTSSGYSVSIPTISEDGSTLNDEYVDVKNGGSSSLDLTGWTLEDEAGNSYQFPDGFSLAAGDTVRVHTGSGTDSSTDLYWGRGSAVWNNSGDTAYVYDDANNLATEQTYPTNDSDSKIAVKTVNEDGSTLNDEYVDFENTGSSGEDLTGWTVEDEAGNSYQFPDGFSLGAADVVRLHSGDGTDSATDLYWGGSYIWNNGGDTVYLYDDTGSLHTDYSY</sequence>
<dbReference type="SUPFAM" id="SSF50199">
    <property type="entry name" value="Staphylococcal nuclease"/>
    <property type="match status" value="1"/>
</dbReference>
<comment type="caution">
    <text evidence="4">The sequence shown here is derived from an EMBL/GenBank/DDBJ whole genome shotgun (WGS) entry which is preliminary data.</text>
</comment>
<dbReference type="Proteomes" id="UP001596407">
    <property type="component" value="Unassembled WGS sequence"/>
</dbReference>
<evidence type="ECO:0000256" key="1">
    <source>
        <dbReference type="SAM" id="MobiDB-lite"/>
    </source>
</evidence>
<dbReference type="EMBL" id="JBHSZH010000005">
    <property type="protein sequence ID" value="MFC7079684.1"/>
    <property type="molecule type" value="Genomic_DNA"/>
</dbReference>
<proteinExistence type="predicted"/>
<dbReference type="InterPro" id="IPR029062">
    <property type="entry name" value="Class_I_gatase-like"/>
</dbReference>
<feature type="compositionally biased region" description="Polar residues" evidence="1">
    <location>
        <begin position="226"/>
        <end position="239"/>
    </location>
</feature>
<feature type="domain" description="TNase-like" evidence="2">
    <location>
        <begin position="79"/>
        <end position="232"/>
    </location>
</feature>
<dbReference type="Pfam" id="PF00565">
    <property type="entry name" value="SNase"/>
    <property type="match status" value="1"/>
</dbReference>
<gene>
    <name evidence="4" type="ORF">ACFQJ6_05540</name>
</gene>